<accession>A0A4D8QK34</accession>
<evidence type="ECO:0000313" key="1">
    <source>
        <dbReference type="EMBL" id="QCO07279.1"/>
    </source>
</evidence>
<geneLocation type="plasmid" evidence="1 2">
    <name>p6</name>
</geneLocation>
<evidence type="ECO:0000313" key="2">
    <source>
        <dbReference type="Proteomes" id="UP000298596"/>
    </source>
</evidence>
<gene>
    <name evidence="1" type="ORF">D3867_35890</name>
</gene>
<reference evidence="1 2" key="1">
    <citation type="submission" date="2018-09" db="EMBL/GenBank/DDBJ databases">
        <title>Whole genome based analysis of evolution and adaptive divergence in Indian and Brazilian strains of Azospirillum brasilense.</title>
        <authorList>
            <person name="Singh C."/>
            <person name="Tripathi A.K."/>
        </authorList>
    </citation>
    <scope>NUCLEOTIDE SEQUENCE [LARGE SCALE GENOMIC DNA]</scope>
    <source>
        <strain evidence="1 2">MTCC4036</strain>
        <plasmid evidence="1 2">p6</plasmid>
    </source>
</reference>
<sequence length="108" mass="12353">MAYGIIFQTLFRPHGEPEGTVKLILAPADLFDLGPQILRWDVLHQQSPWFRRFGRLPVSRIAACDDPTDVPLVLLHVLRCVGTIVQPLRFRFSKASDIFQETVTDSFF</sequence>
<keyword evidence="1" id="KW-0614">Plasmid</keyword>
<dbReference type="EMBL" id="CP032336">
    <property type="protein sequence ID" value="QCO07279.1"/>
    <property type="molecule type" value="Genomic_DNA"/>
</dbReference>
<protein>
    <submittedName>
        <fullName evidence="1">Uncharacterized protein</fullName>
    </submittedName>
</protein>
<name>A0A4D8QK34_AZOBR</name>
<organism evidence="1 2">
    <name type="scientific">Azospirillum brasilense</name>
    <dbReference type="NCBI Taxonomy" id="192"/>
    <lineage>
        <taxon>Bacteria</taxon>
        <taxon>Pseudomonadati</taxon>
        <taxon>Pseudomonadota</taxon>
        <taxon>Alphaproteobacteria</taxon>
        <taxon>Rhodospirillales</taxon>
        <taxon>Azospirillaceae</taxon>
        <taxon>Azospirillum</taxon>
    </lineage>
</organism>
<proteinExistence type="predicted"/>
<dbReference type="Proteomes" id="UP000298596">
    <property type="component" value="Plasmid p6"/>
</dbReference>
<dbReference type="AlphaFoldDB" id="A0A4D8QK34"/>